<sequence>MLQTERPTEALVRGERWQLLPEKALFWPAQGMLLLADLHLGKVAHFRKAGMAVPPAAADENYARLEQLMQRLPVTRLVLLGDLFHSDANADWLRFEAWCERYPQVSIELVKGNHDILPTGLYRHSGLVVHETALRVGPFLLTHIPPEHLPAGVYCLAGHIHPAVRLRGQGATLQLPCFHFGSVQGLLPAFGSFTGTALVRPKSGDQVFVIAEQRVIQVA</sequence>
<accession>A0A1G9BLJ3</accession>
<evidence type="ECO:0000313" key="2">
    <source>
        <dbReference type="EMBL" id="SDK39735.1"/>
    </source>
</evidence>
<dbReference type="InterPro" id="IPR029052">
    <property type="entry name" value="Metallo-depent_PP-like"/>
</dbReference>
<dbReference type="EMBL" id="FNFO01000002">
    <property type="protein sequence ID" value="SDK39735.1"/>
    <property type="molecule type" value="Genomic_DNA"/>
</dbReference>
<name>A0A1G9BLJ3_9BACT</name>
<protein>
    <submittedName>
        <fullName evidence="2">Putative phosphoesterase, SbcD/Mre11-related/metallophosphoesterase, DNA ligase-associated</fullName>
    </submittedName>
</protein>
<dbReference type="OrthoDB" id="9795838at2"/>
<dbReference type="GO" id="GO:0016874">
    <property type="term" value="F:ligase activity"/>
    <property type="evidence" value="ECO:0007669"/>
    <property type="project" value="UniProtKB-KW"/>
</dbReference>
<keyword evidence="2" id="KW-0436">Ligase</keyword>
<gene>
    <name evidence="2" type="ORF">SAMN05421823_102637</name>
</gene>
<dbReference type="Proteomes" id="UP000198510">
    <property type="component" value="Unassembled WGS sequence"/>
</dbReference>
<dbReference type="Gene3D" id="3.60.21.10">
    <property type="match status" value="1"/>
</dbReference>
<proteinExistence type="predicted"/>
<evidence type="ECO:0000259" key="1">
    <source>
        <dbReference type="Pfam" id="PF00149"/>
    </source>
</evidence>
<dbReference type="InterPro" id="IPR024173">
    <property type="entry name" value="Pesterase_MJ0037-like"/>
</dbReference>
<reference evidence="2 3" key="1">
    <citation type="submission" date="2016-10" db="EMBL/GenBank/DDBJ databases">
        <authorList>
            <person name="de Groot N.N."/>
        </authorList>
    </citation>
    <scope>NUCLEOTIDE SEQUENCE [LARGE SCALE GENOMIC DNA]</scope>
    <source>
        <strain evidence="2 3">DSM 25186</strain>
    </source>
</reference>
<dbReference type="InterPro" id="IPR004843">
    <property type="entry name" value="Calcineurin-like_PHP"/>
</dbReference>
<dbReference type="InterPro" id="IPR026336">
    <property type="entry name" value="PdeM-like"/>
</dbReference>
<evidence type="ECO:0000313" key="3">
    <source>
        <dbReference type="Proteomes" id="UP000198510"/>
    </source>
</evidence>
<dbReference type="AlphaFoldDB" id="A0A1G9BLJ3"/>
<dbReference type="RefSeq" id="WP_089680458.1">
    <property type="nucleotide sequence ID" value="NZ_FNFO01000002.1"/>
</dbReference>
<dbReference type="SUPFAM" id="SSF56300">
    <property type="entry name" value="Metallo-dependent phosphatases"/>
    <property type="match status" value="1"/>
</dbReference>
<dbReference type="PANTHER" id="PTHR39323">
    <property type="entry name" value="BLR1149 PROTEIN"/>
    <property type="match status" value="1"/>
</dbReference>
<dbReference type="STRING" id="1075417.SAMN05421823_102637"/>
<dbReference type="GO" id="GO:0016787">
    <property type="term" value="F:hydrolase activity"/>
    <property type="evidence" value="ECO:0007669"/>
    <property type="project" value="InterPro"/>
</dbReference>
<feature type="domain" description="Calcineurin-like phosphoesterase" evidence="1">
    <location>
        <begin position="33"/>
        <end position="124"/>
    </location>
</feature>
<dbReference type="PIRSF" id="PIRSF000887">
    <property type="entry name" value="Pesterase_MJ0037"/>
    <property type="match status" value="1"/>
</dbReference>
<dbReference type="Pfam" id="PF00149">
    <property type="entry name" value="Metallophos"/>
    <property type="match status" value="1"/>
</dbReference>
<keyword evidence="3" id="KW-1185">Reference proteome</keyword>
<organism evidence="2 3">
    <name type="scientific">Catalinimonas alkaloidigena</name>
    <dbReference type="NCBI Taxonomy" id="1075417"/>
    <lineage>
        <taxon>Bacteria</taxon>
        <taxon>Pseudomonadati</taxon>
        <taxon>Bacteroidota</taxon>
        <taxon>Cytophagia</taxon>
        <taxon>Cytophagales</taxon>
        <taxon>Catalimonadaceae</taxon>
        <taxon>Catalinimonas</taxon>
    </lineage>
</organism>
<dbReference type="NCBIfam" id="TIGR04123">
    <property type="entry name" value="P_estr_lig_assc"/>
    <property type="match status" value="1"/>
</dbReference>
<dbReference type="PANTHER" id="PTHR39323:SF1">
    <property type="entry name" value="BLR1149 PROTEIN"/>
    <property type="match status" value="1"/>
</dbReference>